<dbReference type="InterPro" id="IPR057342">
    <property type="entry name" value="DEXDc_RapA"/>
</dbReference>
<feature type="domain" description="Helicase C-terminal" evidence="11">
    <location>
        <begin position="513"/>
        <end position="663"/>
    </location>
</feature>
<organism evidence="12 13">
    <name type="scientific">Cellvibrio mixtus</name>
    <dbReference type="NCBI Taxonomy" id="39650"/>
    <lineage>
        <taxon>Bacteria</taxon>
        <taxon>Pseudomonadati</taxon>
        <taxon>Pseudomonadota</taxon>
        <taxon>Gammaproteobacteria</taxon>
        <taxon>Cellvibrionales</taxon>
        <taxon>Cellvibrionaceae</taxon>
        <taxon>Cellvibrio</taxon>
    </lineage>
</organism>
<gene>
    <name evidence="9" type="primary">rapA</name>
    <name evidence="12" type="ORF">CBP51_00495</name>
</gene>
<dbReference type="InterPro" id="IPR038718">
    <property type="entry name" value="SNF2-like_sf"/>
</dbReference>
<dbReference type="GO" id="GO:0004386">
    <property type="term" value="F:helicase activity"/>
    <property type="evidence" value="ECO:0007669"/>
    <property type="project" value="UniProtKB-UniRule"/>
</dbReference>
<reference evidence="13" key="1">
    <citation type="submission" date="2017-05" db="EMBL/GenBank/DDBJ databases">
        <authorList>
            <person name="Barney B.M."/>
        </authorList>
    </citation>
    <scope>NUCLEOTIDE SEQUENCE [LARGE SCALE GENOMIC DNA]</scope>
    <source>
        <strain evidence="13">PSBB022</strain>
    </source>
</reference>
<dbReference type="Pfam" id="PF12137">
    <property type="entry name" value="RapA_C"/>
    <property type="match status" value="1"/>
</dbReference>
<dbReference type="GO" id="GO:0016817">
    <property type="term" value="F:hydrolase activity, acting on acid anhydrides"/>
    <property type="evidence" value="ECO:0007669"/>
    <property type="project" value="InterPro"/>
</dbReference>
<evidence type="ECO:0000259" key="10">
    <source>
        <dbReference type="PROSITE" id="PS51192"/>
    </source>
</evidence>
<dbReference type="SUPFAM" id="SSF52540">
    <property type="entry name" value="P-loop containing nucleoside triphosphate hydrolases"/>
    <property type="match status" value="2"/>
</dbReference>
<comment type="function">
    <text evidence="9">Transcription regulator that activates transcription by stimulating RNA polymerase (RNAP) recycling in case of stress conditions such as supercoiled DNA or high salt concentrations. Probably acts by releasing the RNAP, when it is trapped or immobilized on tightly supercoiled DNA. Does not activate transcription on linear DNA. Probably not involved in DNA repair.</text>
</comment>
<dbReference type="EMBL" id="NHNI01000001">
    <property type="protein sequence ID" value="OZY85567.1"/>
    <property type="molecule type" value="Genomic_DNA"/>
</dbReference>
<dbReference type="SMART" id="SM00490">
    <property type="entry name" value="HELICc"/>
    <property type="match status" value="1"/>
</dbReference>
<dbReference type="SMART" id="SM00487">
    <property type="entry name" value="DEXDc"/>
    <property type="match status" value="1"/>
</dbReference>
<dbReference type="Proteomes" id="UP000216101">
    <property type="component" value="Unassembled WGS sequence"/>
</dbReference>
<dbReference type="CDD" id="cd18793">
    <property type="entry name" value="SF2_C_SNF"/>
    <property type="match status" value="1"/>
</dbReference>
<dbReference type="Gene3D" id="3.40.50.10810">
    <property type="entry name" value="Tandem AAA-ATPase domain"/>
    <property type="match status" value="1"/>
</dbReference>
<accession>A0A266Q6Q7</accession>
<sequence length="988" mass="111420">MSRTRFAGEAAFVIGQRWISESEADLGLGIVLDVSNRRLTLSFPAAGERRTYAMDNAPVSRVKYEVGEKVRHQDGTKILITRIVEQAGCLMYVGLTKDDEEFAIPEFELDSFVQFSTPRDRLFAGQIDKHTHFTLRYQTLYFQNLHRQSAMFGLAGPRVQLLPHQLYIASEVSQRHAPRVLLADEVGLGKTIEAGLILHQQIMSGRVQRALIVVPASLQHQWLVEMLRRFNFAFTLLDEARCNALVGLDSVEESVDYVDDFADDFTENIEQQPDISNPFETAQLVICSLDFLTKNNYRYEQAVAAEWDLLLVDEAHHLQWSEKKPSKAYTCIEGLAQKSKGLLLLTATPEQLGLESHFARLRLLDPDRYYDLQAFIAEQKAYQPLNDLVQALLKEHSDSAQTIPAGLVKSLANYLPAETVSELQAQAENQTLGAAIDTAIHYLLDRHGTGRVLFRNTRNSVSGFPERKLQAHALQLTDADLLAVQAQPLAVQICAEHYWQQSTDSDWWLQDPRVVWLAEWLRQNRRKKVLVICANADSAQSIEEYLRLRKGLTTAVFHEGLNLIERDRAAAYFAEVEDGAQVLICSEIGSEGRNFQFAQDLVLFDLPTNPDLLEQRIGRLDRIGQTATVNIHVPYYEHSAQEKLLNWYHQGLNAFEKTCAIGQAAYVQFADALLPALINKDEVAFAALVEKTRLFAAELVAQLQQGRDRLLELNSCKPAQAEALVDSLAENDVNTALPIYMEQVFDSFGIDYEKHSEKSLVLHPSDHMRIEQFPGLPEGGLTVTYDRQQALSREDMQFLTWEHPLVRGAQDLISLSEFGNTAFCTLKLPPLKPGTLMLEALFVLHCPAPAELQLFRYMPQSLLRVLLDDKGKDLSNVLGITQLSKLLQKVPRNNAQDLVRHARPTLTTMVQKAEEITQARQAELIAEAQTKVGEQLNAELARMKALKAVNPNVRQEEIDYLAQRLAASQHFLSQATIRLDALRVVMTI</sequence>
<dbReference type="AlphaFoldDB" id="A0A266Q6Q7"/>
<keyword evidence="1 9" id="KW-0547">Nucleotide-binding</keyword>
<comment type="subunit">
    <text evidence="9">Interacts with the RNAP. Has a higher affinity for the core RNAP than for the holoenzyme. Its ATPase activity is stimulated by binding to RNAP.</text>
</comment>
<dbReference type="Gene3D" id="6.10.140.2230">
    <property type="match status" value="1"/>
</dbReference>
<keyword evidence="13" id="KW-1185">Reference proteome</keyword>
<feature type="domain" description="Helicase ATP-binding" evidence="10">
    <location>
        <begin position="171"/>
        <end position="367"/>
    </location>
</feature>
<dbReference type="PANTHER" id="PTHR45766">
    <property type="entry name" value="DNA ANNEALING HELICASE AND ENDONUCLEASE ZRANB3 FAMILY MEMBER"/>
    <property type="match status" value="1"/>
</dbReference>
<keyword evidence="5 9" id="KW-0805">Transcription regulation</keyword>
<dbReference type="InterPro" id="IPR022737">
    <property type="entry name" value="RapA_C"/>
</dbReference>
<feature type="binding site" evidence="9">
    <location>
        <begin position="184"/>
        <end position="191"/>
    </location>
    <ligand>
        <name>ATP</name>
        <dbReference type="ChEBI" id="CHEBI:30616"/>
    </ligand>
</feature>
<dbReference type="Gene3D" id="3.40.50.300">
    <property type="entry name" value="P-loop containing nucleotide triphosphate hydrolases"/>
    <property type="match status" value="1"/>
</dbReference>
<dbReference type="CDD" id="cd18011">
    <property type="entry name" value="DEXDc_RapA"/>
    <property type="match status" value="1"/>
</dbReference>
<dbReference type="GO" id="GO:0005524">
    <property type="term" value="F:ATP binding"/>
    <property type="evidence" value="ECO:0007669"/>
    <property type="project" value="UniProtKB-UniRule"/>
</dbReference>
<keyword evidence="4 9" id="KW-0067">ATP-binding</keyword>
<dbReference type="GO" id="GO:0003677">
    <property type="term" value="F:DNA binding"/>
    <property type="evidence" value="ECO:0007669"/>
    <property type="project" value="UniProtKB-KW"/>
</dbReference>
<dbReference type="Gene3D" id="3.30.360.80">
    <property type="match status" value="1"/>
</dbReference>
<evidence type="ECO:0000256" key="2">
    <source>
        <dbReference type="ARBA" id="ARBA00022801"/>
    </source>
</evidence>
<dbReference type="InterPro" id="IPR001650">
    <property type="entry name" value="Helicase_C-like"/>
</dbReference>
<dbReference type="Gene3D" id="2.30.30.930">
    <property type="match status" value="1"/>
</dbReference>
<evidence type="ECO:0000256" key="6">
    <source>
        <dbReference type="ARBA" id="ARBA00023125"/>
    </source>
</evidence>
<dbReference type="Gene3D" id="6.10.140.1500">
    <property type="match status" value="1"/>
</dbReference>
<evidence type="ECO:0000256" key="7">
    <source>
        <dbReference type="ARBA" id="ARBA00023159"/>
    </source>
</evidence>
<dbReference type="InterPro" id="IPR049730">
    <property type="entry name" value="SNF2/RAD54-like_C"/>
</dbReference>
<dbReference type="HAMAP" id="MF_01821">
    <property type="entry name" value="Helicase_RapA"/>
    <property type="match status" value="1"/>
</dbReference>
<dbReference type="STRING" id="1209072.GCA_000766945_00870"/>
<dbReference type="InterPro" id="IPR040765">
    <property type="entry name" value="Tudor_1_RapA"/>
</dbReference>
<comment type="similarity">
    <text evidence="9">Belongs to the SNF2/RAD54 helicase family. RapA subfamily.</text>
</comment>
<dbReference type="NCBIfam" id="NF003426">
    <property type="entry name" value="PRK04914.1"/>
    <property type="match status" value="1"/>
</dbReference>
<dbReference type="RefSeq" id="WP_094983445.1">
    <property type="nucleotide sequence ID" value="NZ_NHNI01000001.1"/>
</dbReference>
<dbReference type="InterPro" id="IPR014001">
    <property type="entry name" value="Helicase_ATP-bd"/>
</dbReference>
<dbReference type="Pfam" id="PF18337">
    <property type="entry name" value="Tudor_RapA"/>
    <property type="match status" value="1"/>
</dbReference>
<protein>
    <recommendedName>
        <fullName evidence="9">RNA polymerase-associated protein RapA</fullName>
        <ecNumber evidence="9">3.6.4.-</ecNumber>
    </recommendedName>
    <alternativeName>
        <fullName evidence="9">ATP-dependent helicase HepA</fullName>
    </alternativeName>
</protein>
<dbReference type="InterPro" id="IPR023949">
    <property type="entry name" value="Helicase_RapA"/>
</dbReference>
<keyword evidence="7 9" id="KW-0010">Activator</keyword>
<dbReference type="Pfam" id="PF00176">
    <property type="entry name" value="SNF2-rel_dom"/>
    <property type="match status" value="1"/>
</dbReference>
<evidence type="ECO:0000256" key="1">
    <source>
        <dbReference type="ARBA" id="ARBA00022741"/>
    </source>
</evidence>
<dbReference type="EC" id="3.6.4.-" evidence="9"/>
<dbReference type="PROSITE" id="PS51194">
    <property type="entry name" value="HELICASE_CTER"/>
    <property type="match status" value="1"/>
</dbReference>
<name>A0A266Q6Q7_9GAMM</name>
<dbReference type="PROSITE" id="PS51192">
    <property type="entry name" value="HELICASE_ATP_BIND_1"/>
    <property type="match status" value="1"/>
</dbReference>
<feature type="short sequence motif" description="DEAH box" evidence="9">
    <location>
        <begin position="313"/>
        <end position="316"/>
    </location>
</feature>
<evidence type="ECO:0000259" key="11">
    <source>
        <dbReference type="PROSITE" id="PS51194"/>
    </source>
</evidence>
<evidence type="ECO:0000256" key="5">
    <source>
        <dbReference type="ARBA" id="ARBA00023015"/>
    </source>
</evidence>
<dbReference type="Gene3D" id="2.30.30.140">
    <property type="match status" value="1"/>
</dbReference>
<dbReference type="InterPro" id="IPR000330">
    <property type="entry name" value="SNF2_N"/>
</dbReference>
<dbReference type="Pfam" id="PF18339">
    <property type="entry name" value="Tudor_1_RapA"/>
    <property type="match status" value="1"/>
</dbReference>
<evidence type="ECO:0000256" key="8">
    <source>
        <dbReference type="ARBA" id="ARBA00023163"/>
    </source>
</evidence>
<keyword evidence="6 9" id="KW-0238">DNA-binding</keyword>
<proteinExistence type="inferred from homology"/>
<dbReference type="PANTHER" id="PTHR45766:SF6">
    <property type="entry name" value="SWI_SNF-RELATED MATRIX-ASSOCIATED ACTIN-DEPENDENT REGULATOR OF CHROMATIN SUBFAMILY A-LIKE PROTEIN 1"/>
    <property type="match status" value="1"/>
</dbReference>
<dbReference type="Pfam" id="PF00271">
    <property type="entry name" value="Helicase_C"/>
    <property type="match status" value="1"/>
</dbReference>
<evidence type="ECO:0000256" key="3">
    <source>
        <dbReference type="ARBA" id="ARBA00022806"/>
    </source>
</evidence>
<dbReference type="InterPro" id="IPR027417">
    <property type="entry name" value="P-loop_NTPase"/>
</dbReference>
<keyword evidence="8 9" id="KW-0804">Transcription</keyword>
<dbReference type="GO" id="GO:0006355">
    <property type="term" value="P:regulation of DNA-templated transcription"/>
    <property type="evidence" value="ECO:0007669"/>
    <property type="project" value="UniProtKB-UniRule"/>
</dbReference>
<comment type="caution">
    <text evidence="12">The sequence shown here is derived from an EMBL/GenBank/DDBJ whole genome shotgun (WGS) entry which is preliminary data.</text>
</comment>
<keyword evidence="2 9" id="KW-0378">Hydrolase</keyword>
<evidence type="ECO:0000256" key="9">
    <source>
        <dbReference type="HAMAP-Rule" id="MF_01821"/>
    </source>
</evidence>
<evidence type="ECO:0000313" key="12">
    <source>
        <dbReference type="EMBL" id="OZY85567.1"/>
    </source>
</evidence>
<keyword evidence="3 9" id="KW-0347">Helicase</keyword>
<evidence type="ECO:0000256" key="4">
    <source>
        <dbReference type="ARBA" id="ARBA00022840"/>
    </source>
</evidence>
<evidence type="ECO:0000313" key="13">
    <source>
        <dbReference type="Proteomes" id="UP000216101"/>
    </source>
</evidence>
<dbReference type="InterPro" id="IPR040766">
    <property type="entry name" value="Tudor_2_RapA"/>
</dbReference>